<dbReference type="EMBL" id="HBUE01245105">
    <property type="protein sequence ID" value="CAG6551601.1"/>
    <property type="molecule type" value="Transcribed_RNA"/>
</dbReference>
<dbReference type="EMBL" id="HBUE01352211">
    <property type="protein sequence ID" value="CAG6603900.1"/>
    <property type="molecule type" value="Transcribed_RNA"/>
</dbReference>
<evidence type="ECO:0000313" key="1">
    <source>
        <dbReference type="EMBL" id="CAG6551601.1"/>
    </source>
</evidence>
<organism evidence="1">
    <name type="scientific">Culex pipiens</name>
    <name type="common">House mosquito</name>
    <dbReference type="NCBI Taxonomy" id="7175"/>
    <lineage>
        <taxon>Eukaryota</taxon>
        <taxon>Metazoa</taxon>
        <taxon>Ecdysozoa</taxon>
        <taxon>Arthropoda</taxon>
        <taxon>Hexapoda</taxon>
        <taxon>Insecta</taxon>
        <taxon>Pterygota</taxon>
        <taxon>Neoptera</taxon>
        <taxon>Endopterygota</taxon>
        <taxon>Diptera</taxon>
        <taxon>Nematocera</taxon>
        <taxon>Culicoidea</taxon>
        <taxon>Culicidae</taxon>
        <taxon>Culicinae</taxon>
        <taxon>Culicini</taxon>
        <taxon>Culex</taxon>
        <taxon>Culex</taxon>
    </lineage>
</organism>
<proteinExistence type="predicted"/>
<dbReference type="EMBL" id="HBUE01352209">
    <property type="protein sequence ID" value="CAG6603898.1"/>
    <property type="molecule type" value="Transcribed_RNA"/>
</dbReference>
<sequence length="121" mass="14228">MSCVSSRFWYTKSSSLSPGCISWRISCIGVRLARRSCRISCRYSSRFRIDFFIQRRCRSQRSWDASAKYAQHRFRLCFQNRPYECARVREVAICTVSPGMLMRTIRSVVSSVADLKKEIFM</sequence>
<accession>A0A8D8N482</accession>
<reference evidence="1" key="1">
    <citation type="submission" date="2021-05" db="EMBL/GenBank/DDBJ databases">
        <authorList>
            <person name="Alioto T."/>
            <person name="Alioto T."/>
            <person name="Gomez Garrido J."/>
        </authorList>
    </citation>
    <scope>NUCLEOTIDE SEQUENCE</scope>
</reference>
<dbReference type="EMBL" id="HBUE01245103">
    <property type="protein sequence ID" value="CAG6551599.1"/>
    <property type="molecule type" value="Transcribed_RNA"/>
</dbReference>
<dbReference type="AlphaFoldDB" id="A0A8D8N482"/>
<name>A0A8D8N482_CULPI</name>
<protein>
    <submittedName>
        <fullName evidence="1">(northern house mosquito) hypothetical protein</fullName>
    </submittedName>
</protein>